<reference evidence="12 13" key="1">
    <citation type="submission" date="2019-01" db="EMBL/GenBank/DDBJ databases">
        <title>Lacunisphaera sp. strain TWA-58.</title>
        <authorList>
            <person name="Chen W.-M."/>
        </authorList>
    </citation>
    <scope>NUCLEOTIDE SEQUENCE [LARGE SCALE GENOMIC DNA]</scope>
    <source>
        <strain evidence="12 13">TWA-58</strain>
    </source>
</reference>
<dbReference type="HAMAP" id="MF_00169">
    <property type="entry name" value="AroQ"/>
    <property type="match status" value="1"/>
</dbReference>
<dbReference type="GO" id="GO:0008652">
    <property type="term" value="P:amino acid biosynthetic process"/>
    <property type="evidence" value="ECO:0007669"/>
    <property type="project" value="UniProtKB-KW"/>
</dbReference>
<comment type="pathway">
    <text evidence="3 8">Metabolic intermediate biosynthesis; chorismate biosynthesis; chorismate from D-erythrose 4-phosphate and phosphoenolpyruvate: step 3/7.</text>
</comment>
<dbReference type="CDD" id="cd00466">
    <property type="entry name" value="DHQase_II"/>
    <property type="match status" value="1"/>
</dbReference>
<organism evidence="12 13">
    <name type="scientific">Oleiharenicola lentus</name>
    <dbReference type="NCBI Taxonomy" id="2508720"/>
    <lineage>
        <taxon>Bacteria</taxon>
        <taxon>Pseudomonadati</taxon>
        <taxon>Verrucomicrobiota</taxon>
        <taxon>Opitutia</taxon>
        <taxon>Opitutales</taxon>
        <taxon>Opitutaceae</taxon>
        <taxon>Oleiharenicola</taxon>
    </lineage>
</organism>
<feature type="binding site" evidence="8 10">
    <location>
        <begin position="103"/>
        <end position="104"/>
    </location>
    <ligand>
        <name>substrate</name>
    </ligand>
</feature>
<dbReference type="InterPro" id="IPR018509">
    <property type="entry name" value="DHquinase_II_CS"/>
</dbReference>
<dbReference type="UniPathway" id="UPA00053">
    <property type="reaction ID" value="UER00086"/>
</dbReference>
<evidence type="ECO:0000256" key="10">
    <source>
        <dbReference type="PIRSR" id="PIRSR001399-2"/>
    </source>
</evidence>
<accession>A0A4Q1CC08</accession>
<evidence type="ECO:0000256" key="1">
    <source>
        <dbReference type="ARBA" id="ARBA00001864"/>
    </source>
</evidence>
<evidence type="ECO:0000256" key="8">
    <source>
        <dbReference type="HAMAP-Rule" id="MF_00169"/>
    </source>
</evidence>
<feature type="active site" description="Proton donor" evidence="8 9">
    <location>
        <position position="102"/>
    </location>
</feature>
<dbReference type="NCBIfam" id="NF003807">
    <property type="entry name" value="PRK05395.1-4"/>
    <property type="match status" value="1"/>
</dbReference>
<feature type="active site" description="Proton acceptor" evidence="8 9">
    <location>
        <position position="23"/>
    </location>
</feature>
<dbReference type="PIRSF" id="PIRSF001399">
    <property type="entry name" value="DHquinase_II"/>
    <property type="match status" value="1"/>
</dbReference>
<dbReference type="GO" id="GO:0009423">
    <property type="term" value="P:chorismate biosynthetic process"/>
    <property type="evidence" value="ECO:0007669"/>
    <property type="project" value="UniProtKB-UniRule"/>
</dbReference>
<comment type="catalytic activity">
    <reaction evidence="1 8">
        <text>3-dehydroquinate = 3-dehydroshikimate + H2O</text>
        <dbReference type="Rhea" id="RHEA:21096"/>
        <dbReference type="ChEBI" id="CHEBI:15377"/>
        <dbReference type="ChEBI" id="CHEBI:16630"/>
        <dbReference type="ChEBI" id="CHEBI:32364"/>
        <dbReference type="EC" id="4.2.1.10"/>
    </reaction>
</comment>
<evidence type="ECO:0000256" key="11">
    <source>
        <dbReference type="PIRSR" id="PIRSR001399-3"/>
    </source>
</evidence>
<protein>
    <recommendedName>
        <fullName evidence="6 8">3-dehydroquinate dehydratase</fullName>
        <shortName evidence="8">3-dehydroquinase</shortName>
        <ecNumber evidence="6 8">4.2.1.10</ecNumber>
    </recommendedName>
    <alternativeName>
        <fullName evidence="8">Type II DHQase</fullName>
    </alternativeName>
</protein>
<keyword evidence="8" id="KW-0057">Aromatic amino acid biosynthesis</keyword>
<feature type="binding site" evidence="8 10">
    <location>
        <position position="113"/>
    </location>
    <ligand>
        <name>substrate</name>
    </ligand>
</feature>
<evidence type="ECO:0000256" key="9">
    <source>
        <dbReference type="PIRSR" id="PIRSR001399-1"/>
    </source>
</evidence>
<dbReference type="OrthoDB" id="9790793at2"/>
<dbReference type="Proteomes" id="UP000290218">
    <property type="component" value="Unassembled WGS sequence"/>
</dbReference>
<dbReference type="PANTHER" id="PTHR21272">
    <property type="entry name" value="CATABOLIC 3-DEHYDROQUINASE"/>
    <property type="match status" value="1"/>
</dbReference>
<evidence type="ECO:0000313" key="13">
    <source>
        <dbReference type="Proteomes" id="UP000290218"/>
    </source>
</evidence>
<dbReference type="InterPro" id="IPR036441">
    <property type="entry name" value="DHquinase_II_sf"/>
</dbReference>
<comment type="similarity">
    <text evidence="4 8">Belongs to the type-II 3-dehydroquinase family.</text>
</comment>
<dbReference type="NCBIfam" id="NF003806">
    <property type="entry name" value="PRK05395.1-3"/>
    <property type="match status" value="1"/>
</dbReference>
<dbReference type="EMBL" id="SDHX01000001">
    <property type="protein sequence ID" value="RXK56644.1"/>
    <property type="molecule type" value="Genomic_DNA"/>
</dbReference>
<dbReference type="NCBIfam" id="TIGR01088">
    <property type="entry name" value="aroQ"/>
    <property type="match status" value="1"/>
</dbReference>
<dbReference type="InterPro" id="IPR001874">
    <property type="entry name" value="DHquinase_II"/>
</dbReference>
<evidence type="ECO:0000256" key="2">
    <source>
        <dbReference type="ARBA" id="ARBA00003924"/>
    </source>
</evidence>
<evidence type="ECO:0000256" key="4">
    <source>
        <dbReference type="ARBA" id="ARBA00011037"/>
    </source>
</evidence>
<evidence type="ECO:0000313" key="12">
    <source>
        <dbReference type="EMBL" id="RXK56644.1"/>
    </source>
</evidence>
<name>A0A4Q1CC08_9BACT</name>
<keyword evidence="8" id="KW-0028">Amino-acid biosynthesis</keyword>
<feature type="binding site" evidence="8 10">
    <location>
        <position position="81"/>
    </location>
    <ligand>
        <name>substrate</name>
    </ligand>
</feature>
<feature type="binding site" evidence="8 10">
    <location>
        <position position="75"/>
    </location>
    <ligand>
        <name>substrate</name>
    </ligand>
</feature>
<dbReference type="Pfam" id="PF01220">
    <property type="entry name" value="DHquinase_II"/>
    <property type="match status" value="1"/>
</dbReference>
<keyword evidence="7 8" id="KW-0456">Lyase</keyword>
<gene>
    <name evidence="8 12" type="primary">aroQ</name>
    <name evidence="12" type="ORF">ESB00_12470</name>
</gene>
<comment type="function">
    <text evidence="2 8">Catalyzes a trans-dehydration via an enolate intermediate.</text>
</comment>
<dbReference type="NCBIfam" id="NF003805">
    <property type="entry name" value="PRK05395.1-2"/>
    <property type="match status" value="1"/>
</dbReference>
<sequence>MKKIAILHGPNLNRLGKREPAVYGTATLKELEKLIRAEARRLGVGVVFFQSNHEGALIDRIHALADRGIAGYIVNFGAYTHTSIALHDALKSVAPLPAIEVHISDIKKRERFRRHSYTAAACIGMISGKGFPGYLDALRQLAAL</sequence>
<comment type="subunit">
    <text evidence="5 8">Homododecamer.</text>
</comment>
<dbReference type="PANTHER" id="PTHR21272:SF3">
    <property type="entry name" value="CATABOLIC 3-DEHYDROQUINASE"/>
    <property type="match status" value="1"/>
</dbReference>
<dbReference type="Gene3D" id="3.40.50.9100">
    <property type="entry name" value="Dehydroquinase, class II"/>
    <property type="match status" value="1"/>
</dbReference>
<dbReference type="SUPFAM" id="SSF52304">
    <property type="entry name" value="Type II 3-dehydroquinate dehydratase"/>
    <property type="match status" value="1"/>
</dbReference>
<proteinExistence type="inferred from homology"/>
<dbReference type="AlphaFoldDB" id="A0A4Q1CC08"/>
<evidence type="ECO:0000256" key="3">
    <source>
        <dbReference type="ARBA" id="ARBA00004902"/>
    </source>
</evidence>
<feature type="site" description="Transition state stabilizer" evidence="8 11">
    <location>
        <position position="18"/>
    </location>
</feature>
<evidence type="ECO:0000256" key="5">
    <source>
        <dbReference type="ARBA" id="ARBA00011193"/>
    </source>
</evidence>
<evidence type="ECO:0000256" key="7">
    <source>
        <dbReference type="ARBA" id="ARBA00023239"/>
    </source>
</evidence>
<dbReference type="GO" id="GO:0009073">
    <property type="term" value="P:aromatic amino acid family biosynthetic process"/>
    <property type="evidence" value="ECO:0007669"/>
    <property type="project" value="UniProtKB-KW"/>
</dbReference>
<comment type="caution">
    <text evidence="12">The sequence shown here is derived from an EMBL/GenBank/DDBJ whole genome shotgun (WGS) entry which is preliminary data.</text>
</comment>
<dbReference type="GO" id="GO:0019631">
    <property type="term" value="P:quinate catabolic process"/>
    <property type="evidence" value="ECO:0007669"/>
    <property type="project" value="TreeGrafter"/>
</dbReference>
<dbReference type="EC" id="4.2.1.10" evidence="6 8"/>
<dbReference type="GO" id="GO:0003855">
    <property type="term" value="F:3-dehydroquinate dehydratase activity"/>
    <property type="evidence" value="ECO:0007669"/>
    <property type="project" value="UniProtKB-UniRule"/>
</dbReference>
<dbReference type="PROSITE" id="PS01029">
    <property type="entry name" value="DEHYDROQUINASE_II"/>
    <property type="match status" value="1"/>
</dbReference>
<keyword evidence="13" id="KW-1185">Reference proteome</keyword>
<evidence type="ECO:0000256" key="6">
    <source>
        <dbReference type="ARBA" id="ARBA00012060"/>
    </source>
</evidence>
<dbReference type="RefSeq" id="WP_129048010.1">
    <property type="nucleotide sequence ID" value="NZ_SDHX01000001.1"/>
</dbReference>
<feature type="binding site" evidence="8 10">
    <location>
        <position position="88"/>
    </location>
    <ligand>
        <name>substrate</name>
    </ligand>
</feature>